<name>A0A3P7NEB7_CYLGO</name>
<reference evidence="2 3" key="1">
    <citation type="submission" date="2018-11" db="EMBL/GenBank/DDBJ databases">
        <authorList>
            <consortium name="Pathogen Informatics"/>
        </authorList>
    </citation>
    <scope>NUCLEOTIDE SEQUENCE [LARGE SCALE GENOMIC DNA]</scope>
</reference>
<evidence type="ECO:0000313" key="2">
    <source>
        <dbReference type="EMBL" id="VDN32917.1"/>
    </source>
</evidence>
<accession>A0A3P7NEB7</accession>
<sequence>MRFCLHVKTCVVLGLFGGGSDGLVGLVGLCGRSIGGETFLGGGSGRGVGDLSYVAPSAINMIAGKT</sequence>
<proteinExistence type="predicted"/>
<feature type="chain" id="PRO_5018070812" evidence="1">
    <location>
        <begin position="23"/>
        <end position="66"/>
    </location>
</feature>
<gene>
    <name evidence="2" type="ORF">CGOC_LOCUS12240</name>
</gene>
<keyword evidence="3" id="KW-1185">Reference proteome</keyword>
<evidence type="ECO:0000256" key="1">
    <source>
        <dbReference type="SAM" id="SignalP"/>
    </source>
</evidence>
<keyword evidence="1" id="KW-0732">Signal</keyword>
<dbReference type="EMBL" id="UYRV01121725">
    <property type="protein sequence ID" value="VDN32917.1"/>
    <property type="molecule type" value="Genomic_DNA"/>
</dbReference>
<dbReference type="AlphaFoldDB" id="A0A3P7NEB7"/>
<evidence type="ECO:0000313" key="3">
    <source>
        <dbReference type="Proteomes" id="UP000271889"/>
    </source>
</evidence>
<protein>
    <submittedName>
        <fullName evidence="2">Uncharacterized protein</fullName>
    </submittedName>
</protein>
<organism evidence="2 3">
    <name type="scientific">Cylicostephanus goldi</name>
    <name type="common">Nematode worm</name>
    <dbReference type="NCBI Taxonomy" id="71465"/>
    <lineage>
        <taxon>Eukaryota</taxon>
        <taxon>Metazoa</taxon>
        <taxon>Ecdysozoa</taxon>
        <taxon>Nematoda</taxon>
        <taxon>Chromadorea</taxon>
        <taxon>Rhabditida</taxon>
        <taxon>Rhabditina</taxon>
        <taxon>Rhabditomorpha</taxon>
        <taxon>Strongyloidea</taxon>
        <taxon>Strongylidae</taxon>
        <taxon>Cylicostephanus</taxon>
    </lineage>
</organism>
<dbReference type="Proteomes" id="UP000271889">
    <property type="component" value="Unassembled WGS sequence"/>
</dbReference>
<feature type="signal peptide" evidence="1">
    <location>
        <begin position="1"/>
        <end position="22"/>
    </location>
</feature>